<evidence type="ECO:0000313" key="3">
    <source>
        <dbReference type="EMBL" id="KAI9162352.1"/>
    </source>
</evidence>
<dbReference type="InterPro" id="IPR011990">
    <property type="entry name" value="TPR-like_helical_dom_sf"/>
</dbReference>
<name>A0AAD5IHD8_ACENE</name>
<reference evidence="3" key="1">
    <citation type="journal article" date="2022" name="Plant J.">
        <title>Strategies of tolerance reflected in two North American maple genomes.</title>
        <authorList>
            <person name="McEvoy S.L."/>
            <person name="Sezen U.U."/>
            <person name="Trouern-Trend A."/>
            <person name="McMahon S.M."/>
            <person name="Schaberg P.G."/>
            <person name="Yang J."/>
            <person name="Wegrzyn J.L."/>
            <person name="Swenson N.G."/>
        </authorList>
    </citation>
    <scope>NUCLEOTIDE SEQUENCE</scope>
    <source>
        <strain evidence="3">91603</strain>
    </source>
</reference>
<sequence>MHLFLRRRSIEEPQQLKTTSFVDDSGVVSARRLFDDICERNVVAWNTLLKGYVRCGDINGARRVFDEMPHRNVVSWTTMISGCAHNGMCKQALSLFNEMRRARVGLDQVPLVAALSACAGLCDLKLGKWIHPYIEETLCLRREPLLVSLNNALIPYVCKLW</sequence>
<dbReference type="Gene3D" id="1.25.40.10">
    <property type="entry name" value="Tetratricopeptide repeat domain"/>
    <property type="match status" value="1"/>
</dbReference>
<dbReference type="GO" id="GO:0003723">
    <property type="term" value="F:RNA binding"/>
    <property type="evidence" value="ECO:0007669"/>
    <property type="project" value="InterPro"/>
</dbReference>
<proteinExistence type="predicted"/>
<dbReference type="Proteomes" id="UP001064489">
    <property type="component" value="Chromosome 2"/>
</dbReference>
<dbReference type="InterPro" id="IPR046960">
    <property type="entry name" value="PPR_At4g14850-like_plant"/>
</dbReference>
<feature type="repeat" description="PPR" evidence="2">
    <location>
        <begin position="41"/>
        <end position="75"/>
    </location>
</feature>
<dbReference type="EMBL" id="JAJSOW010000106">
    <property type="protein sequence ID" value="KAI9162352.1"/>
    <property type="molecule type" value="Genomic_DNA"/>
</dbReference>
<evidence type="ECO:0008006" key="5">
    <source>
        <dbReference type="Google" id="ProtNLM"/>
    </source>
</evidence>
<dbReference type="FunFam" id="1.25.40.10:FF:000125">
    <property type="entry name" value="Pentatricopeptide repeat-containing protein"/>
    <property type="match status" value="1"/>
</dbReference>
<dbReference type="Pfam" id="PF13041">
    <property type="entry name" value="PPR_2"/>
    <property type="match status" value="1"/>
</dbReference>
<organism evidence="3 4">
    <name type="scientific">Acer negundo</name>
    <name type="common">Box elder</name>
    <dbReference type="NCBI Taxonomy" id="4023"/>
    <lineage>
        <taxon>Eukaryota</taxon>
        <taxon>Viridiplantae</taxon>
        <taxon>Streptophyta</taxon>
        <taxon>Embryophyta</taxon>
        <taxon>Tracheophyta</taxon>
        <taxon>Spermatophyta</taxon>
        <taxon>Magnoliopsida</taxon>
        <taxon>eudicotyledons</taxon>
        <taxon>Gunneridae</taxon>
        <taxon>Pentapetalae</taxon>
        <taxon>rosids</taxon>
        <taxon>malvids</taxon>
        <taxon>Sapindales</taxon>
        <taxon>Sapindaceae</taxon>
        <taxon>Hippocastanoideae</taxon>
        <taxon>Acereae</taxon>
        <taxon>Acer</taxon>
    </lineage>
</organism>
<reference evidence="3" key="2">
    <citation type="submission" date="2023-02" db="EMBL/GenBank/DDBJ databases">
        <authorList>
            <person name="Swenson N.G."/>
            <person name="Wegrzyn J.L."/>
            <person name="Mcevoy S.L."/>
        </authorList>
    </citation>
    <scope>NUCLEOTIDE SEQUENCE</scope>
    <source>
        <strain evidence="3">91603</strain>
        <tissue evidence="3">Leaf</tissue>
    </source>
</reference>
<dbReference type="PROSITE" id="PS51375">
    <property type="entry name" value="PPR"/>
    <property type="match status" value="1"/>
</dbReference>
<evidence type="ECO:0000256" key="1">
    <source>
        <dbReference type="ARBA" id="ARBA00022737"/>
    </source>
</evidence>
<keyword evidence="4" id="KW-1185">Reference proteome</keyword>
<comment type="caution">
    <text evidence="3">The sequence shown here is derived from an EMBL/GenBank/DDBJ whole genome shotgun (WGS) entry which is preliminary data.</text>
</comment>
<dbReference type="InterPro" id="IPR002885">
    <property type="entry name" value="PPR_rpt"/>
</dbReference>
<evidence type="ECO:0000256" key="2">
    <source>
        <dbReference type="PROSITE-ProRule" id="PRU00708"/>
    </source>
</evidence>
<protein>
    <recommendedName>
        <fullName evidence="5">Pentatricopeptide repeat-containing protein</fullName>
    </recommendedName>
</protein>
<dbReference type="PANTHER" id="PTHR47926">
    <property type="entry name" value="PENTATRICOPEPTIDE REPEAT-CONTAINING PROTEIN"/>
    <property type="match status" value="1"/>
</dbReference>
<dbReference type="GO" id="GO:0009451">
    <property type="term" value="P:RNA modification"/>
    <property type="evidence" value="ECO:0007669"/>
    <property type="project" value="InterPro"/>
</dbReference>
<dbReference type="GO" id="GO:0048731">
    <property type="term" value="P:system development"/>
    <property type="evidence" value="ECO:0007669"/>
    <property type="project" value="UniProtKB-ARBA"/>
</dbReference>
<keyword evidence="1" id="KW-0677">Repeat</keyword>
<gene>
    <name evidence="3" type="ORF">LWI28_026457</name>
</gene>
<accession>A0AAD5IHD8</accession>
<dbReference type="AlphaFoldDB" id="A0AAD5IHD8"/>
<evidence type="ECO:0000313" key="4">
    <source>
        <dbReference type="Proteomes" id="UP001064489"/>
    </source>
</evidence>
<dbReference type="PANTHER" id="PTHR47926:SF526">
    <property type="entry name" value="PENTACOTRIPEPTIDE-REPEAT REGION OF PRORP DOMAIN-CONTAINING PROTEIN"/>
    <property type="match status" value="1"/>
</dbReference>
<dbReference type="Pfam" id="PF01535">
    <property type="entry name" value="PPR"/>
    <property type="match status" value="1"/>
</dbReference>
<dbReference type="NCBIfam" id="TIGR00756">
    <property type="entry name" value="PPR"/>
    <property type="match status" value="2"/>
</dbReference>